<evidence type="ECO:0000313" key="2">
    <source>
        <dbReference type="Proteomes" id="UP000582016"/>
    </source>
</evidence>
<dbReference type="AlphaFoldDB" id="A0A8H5K591"/>
<dbReference type="EMBL" id="JAAOAQ010000091">
    <property type="protein sequence ID" value="KAF5568019.1"/>
    <property type="molecule type" value="Genomic_DNA"/>
</dbReference>
<organism evidence="1 2">
    <name type="scientific">Fusarium phyllophilum</name>
    <dbReference type="NCBI Taxonomy" id="47803"/>
    <lineage>
        <taxon>Eukaryota</taxon>
        <taxon>Fungi</taxon>
        <taxon>Dikarya</taxon>
        <taxon>Ascomycota</taxon>
        <taxon>Pezizomycotina</taxon>
        <taxon>Sordariomycetes</taxon>
        <taxon>Hypocreomycetidae</taxon>
        <taxon>Hypocreales</taxon>
        <taxon>Nectriaceae</taxon>
        <taxon>Fusarium</taxon>
        <taxon>Fusarium fujikuroi species complex</taxon>
    </lineage>
</organism>
<comment type="caution">
    <text evidence="1">The sequence shown here is derived from an EMBL/GenBank/DDBJ whole genome shotgun (WGS) entry which is preliminary data.</text>
</comment>
<name>A0A8H5K591_9HYPO</name>
<sequence length="881" mass="99025">MPLRSPAAKVIIFQLRKYWLASEELRLPLKESYRRRSWHLKPPCHRKTTEVRLQSLIPLPCKACRGHELDMLFTGSDFDYKVKDSKLTFGDIIALTGDFYYRWHLDRCHPSISEDWDSNPSRSLDIAAENVNLLQNDKPGILKCVAPLIRAQAAQTKDAQSRGQDIAQAYRKVEKHFNTAFANCTYGYISIALCNPDHFGNDAKKAYSSVHTLALRKAIEANKSQSPSDLKEAYFIEGFAQHYLTDMFAAGHIRTPRHLLHSKKPFGETDNDDSVPGVFYGDQCCKAQHDEDCANGLWVTNQEGISWAAYGDKQLGQGRSGKNLQMAVSASQAGLDEVWETFQSGRMTESRDFRAIKKTPLPEKASGIRNSVPLFEIHPADPNYMLFRQNVDQRSISETRRKIKISEPNWKSLFNEINVSGATKNMYVYSKSFVSDQRFLHLGNIERATGEAVAGIYGPVDAGKFGRYWGMSAQGSVTFQTSTKKRTWTSADSLGNGIISLVARQYVNGTHTNALHVGYRLLENPNGQISSQVLWNQTVNDGNSGRAPGDVIYGAFAQGTDKRVMIKYFRRFDDPKSESKIEFWVLPAEAGRSPSQLPSSLKTKKINFLLSHKIEPTDLFSTFVGYQSGSSGLNGGMWYFGSWTSDYQEMRLTTISEPVSIPAQALLSDPTTGSLVRAFYGKRYATPRTIRLDVLEPRRNVTNGRIVFQDQPSSQEFLITWQAFNEEDYLLWFMHDVNGNGHADLVGYASDESNIFLTVVVFPRRGDGKFDAPIVSKIELDIQMGSLFTAEFMKPLYTAQTTYTYPTSGMTSFGAIMSFFDNYGIIAARIVAPEASRGTYKYELKGQDSAMAGQRSLTLDERPKQWMGLRKKSQSIGIIPM</sequence>
<protein>
    <submittedName>
        <fullName evidence="1">Phosphatidylcholine-hydrolyzing phospholipase c</fullName>
    </submittedName>
</protein>
<evidence type="ECO:0000313" key="1">
    <source>
        <dbReference type="EMBL" id="KAF5568019.1"/>
    </source>
</evidence>
<dbReference type="OrthoDB" id="4330301at2759"/>
<dbReference type="InterPro" id="IPR049756">
    <property type="entry name" value="PlcA-like_dom"/>
</dbReference>
<dbReference type="CDD" id="cd22893">
    <property type="entry name" value="PlcA-like"/>
    <property type="match status" value="1"/>
</dbReference>
<proteinExistence type="predicted"/>
<accession>A0A8H5K591</accession>
<gene>
    <name evidence="1" type="ORF">FPHYL_2953</name>
</gene>
<keyword evidence="2" id="KW-1185">Reference proteome</keyword>
<reference evidence="1 2" key="1">
    <citation type="submission" date="2020-05" db="EMBL/GenBank/DDBJ databases">
        <title>Identification and distribution of gene clusters putatively required for synthesis of sphingolipid metabolism inhibitors in phylogenetically diverse species of the filamentous fungus Fusarium.</title>
        <authorList>
            <person name="Kim H.-S."/>
            <person name="Busman M."/>
            <person name="Brown D.W."/>
            <person name="Divon H."/>
            <person name="Uhlig S."/>
            <person name="Proctor R.H."/>
        </authorList>
    </citation>
    <scope>NUCLEOTIDE SEQUENCE [LARGE SCALE GENOMIC DNA]</scope>
    <source>
        <strain evidence="1 2">NRRL 13617</strain>
    </source>
</reference>
<dbReference type="Proteomes" id="UP000582016">
    <property type="component" value="Unassembled WGS sequence"/>
</dbReference>